<dbReference type="SUPFAM" id="SSF55729">
    <property type="entry name" value="Acyl-CoA N-acyltransferases (Nat)"/>
    <property type="match status" value="1"/>
</dbReference>
<sequence length="236" mass="25101">MKTTNDLTTTVLMQLHADVLFTYDSRGRMQQANEPWPDRGPAPLFFMGIPVTGTPICKYRHDVPDELAQALTAQALLAVSAGMPASPPPDTAQYRHLLQADKWEAGPSFLVPENFTAAISGIQLTPEHAPLLGTGFAWLGPELDYVQPCAAVVEDGQVAAVCRSVRITAAAHEAGIETLVPFRGKGYAAAALACWAALVRKAGALPLYSTSWSNHASRSVARKAGLLCYGSTLSVG</sequence>
<organism evidence="1 2">
    <name type="scientific">Chitinophaga varians</name>
    <dbReference type="NCBI Taxonomy" id="2202339"/>
    <lineage>
        <taxon>Bacteria</taxon>
        <taxon>Pseudomonadati</taxon>
        <taxon>Bacteroidota</taxon>
        <taxon>Chitinophagia</taxon>
        <taxon>Chitinophagales</taxon>
        <taxon>Chitinophagaceae</taxon>
        <taxon>Chitinophaga</taxon>
    </lineage>
</organism>
<dbReference type="InterPro" id="IPR016181">
    <property type="entry name" value="Acyl_CoA_acyltransferase"/>
</dbReference>
<dbReference type="AlphaFoldDB" id="A0A847S504"/>
<keyword evidence="2" id="KW-1185">Reference proteome</keyword>
<protein>
    <submittedName>
        <fullName evidence="1">GNAT family N-acetyltransferase</fullName>
    </submittedName>
</protein>
<dbReference type="Gene3D" id="3.40.630.30">
    <property type="match status" value="1"/>
</dbReference>
<evidence type="ECO:0000313" key="1">
    <source>
        <dbReference type="EMBL" id="NLR68158.1"/>
    </source>
</evidence>
<dbReference type="Proteomes" id="UP000570474">
    <property type="component" value="Unassembled WGS sequence"/>
</dbReference>
<name>A0A847S504_9BACT</name>
<dbReference type="GO" id="GO:0016740">
    <property type="term" value="F:transferase activity"/>
    <property type="evidence" value="ECO:0007669"/>
    <property type="project" value="UniProtKB-KW"/>
</dbReference>
<evidence type="ECO:0000313" key="2">
    <source>
        <dbReference type="Proteomes" id="UP000570474"/>
    </source>
</evidence>
<gene>
    <name evidence="1" type="ORF">HGH92_27885</name>
</gene>
<comment type="caution">
    <text evidence="1">The sequence shown here is derived from an EMBL/GenBank/DDBJ whole genome shotgun (WGS) entry which is preliminary data.</text>
</comment>
<proteinExistence type="predicted"/>
<dbReference type="RefSeq" id="WP_168874092.1">
    <property type="nucleotide sequence ID" value="NZ_JABAIA010000003.1"/>
</dbReference>
<dbReference type="EMBL" id="JABAIA010000003">
    <property type="protein sequence ID" value="NLR68158.1"/>
    <property type="molecule type" value="Genomic_DNA"/>
</dbReference>
<keyword evidence="1" id="KW-0808">Transferase</keyword>
<accession>A0A847S504</accession>
<reference evidence="1 2" key="1">
    <citation type="submission" date="2020-04" db="EMBL/GenBank/DDBJ databases">
        <authorList>
            <person name="Yin C."/>
        </authorList>
    </citation>
    <scope>NUCLEOTIDE SEQUENCE [LARGE SCALE GENOMIC DNA]</scope>
    <source>
        <strain evidence="1 2">Ae27</strain>
    </source>
</reference>